<dbReference type="EMBL" id="BEGY01000033">
    <property type="protein sequence ID" value="GAX78509.1"/>
    <property type="molecule type" value="Genomic_DNA"/>
</dbReference>
<feature type="region of interest" description="Disordered" evidence="1">
    <location>
        <begin position="995"/>
        <end position="1022"/>
    </location>
</feature>
<dbReference type="Proteomes" id="UP000232323">
    <property type="component" value="Unassembled WGS sequence"/>
</dbReference>
<name>A0A250X6G0_9CHLO</name>
<feature type="compositionally biased region" description="Polar residues" evidence="1">
    <location>
        <begin position="1106"/>
        <end position="1119"/>
    </location>
</feature>
<feature type="region of interest" description="Disordered" evidence="1">
    <location>
        <begin position="1075"/>
        <end position="1133"/>
    </location>
</feature>
<feature type="compositionally biased region" description="Polar residues" evidence="1">
    <location>
        <begin position="1220"/>
        <end position="1236"/>
    </location>
</feature>
<feature type="compositionally biased region" description="Low complexity" evidence="1">
    <location>
        <begin position="922"/>
        <end position="940"/>
    </location>
</feature>
<sequence length="1886" mass="200677">MRSDEASSAVCLEELKDIQKLGQTSSRVDEDSAHRMLQRVMDKLYSNLGHISFSSSSIADTHAGLIKFQPSPQFDSFITNGVLSSTLEVTAECCLLHNVKQSSGELEDSSSDYFMERMVSGDMQLPPQLYKSVLKLLLMLAGLQVWIKQRNSAEDNNSCVVSPSQVHSQIMRPEAHIILLAAVSSFTSKLKTKSAAILSGEGLTFADGDTKATIMAEQKEDYFKGCSEVFNWLNKLAPLLHDGCSGEATLLNYRPFYALCESNMSGCSLRTDSPKPVGFQTNPAATGHGNHQDSSHLQSGHLDSEQSSSKVPHYDPTSTSSGYEAMSALLIRPLAGVSLLKILACLVAACAGAIEEALTHIQLASTLSILVDDQRQQQGKQRQAHDNNAAGQIQDILSSTALSSDLSYFRDASVKKRAVDFLLHMPETQLSMLLSKLKSDFKAVLSSPLILDIAAANVQGGRGVMRMCGGERLEEMSMKERNHLLRSVRSMVDEVMKASSIALEVQDKLLQPATQLAAGVVAVPPADRSTQHLRQEAVGTAIELLGIALDFKCTNLVVYPSTTSNHLYRESMEWGRLSDQLLDLSMARIGDYIVDCCPSACESTPNDDRYKSQQLSELLLRVNYNSTRLSDQELINRAMAPFEVNTSDRRGDDYEPVGGSGTALLSHLCTSANIASTVARASSLKLLQKMSKHLLSIQPTGRYSSYFDWQQPALNAASSADEGCLHFEVYDASAKYLSVVRSVQQLCRSSEKQVSKGPMLLLLQVLGLEADAAPCSATSTAAGCSATSTAADCSTVSIANNNNNGDDSGERAACCLEGIVGQPPSSAGLPHELQLLKEALADMQTCISLVHSLCDATAQLLIFATTPVTVKEEEAELKLAADQQGRGKQQGSSADNVTKSSTLRRLLKFMLGAGAPLPAAMTSDSSSSSSSRTGGVDSTSPASTNASPRCQMYASLMSRLKRVAAAMIMPELCGVAEPCLVAAAKLVDHIRQQQQQQQQDQWRKQQEHESSRGGGTSTAAGCSSISAQDFQSGQSASVDNCNTKDVQKEAHVLACSTLAACSTLTSLLKLGLQTSTSNGSRSLPIMRQQDAPSAHTPGQARGSAASHFSSKKGTLSTLQGHHGPAAVASASESASSKQVHHAAPASSSSMIMCWEARLAQSCDTFRLLASMLSVVSYCDTAVRAWKQDGASGHHVGTADGTLFTTVKATALPVNEEKARQNTNSSVSASDNIQTSSSSWDAINSNLIKPSSRCTHTPSSRANPSASSSPSVGRLYRKIQQLVAEVLVEFSPALPAAAEDPTVSHILPHEAGRAACSSEGLRAKGSTVDRGMTIAESRLCKDYGMTTDVHYIDAAAGSEAGGCTISNGSVEAANNQAALATDPAAAAAARSALVSFWWCRQLIRSGFMETLLDLWETTGISCLPLEAEAGASGPNDQLSLSPPAAPASALSTSSGRLASLSSLTSTALLPALMLNIQQQLLSLVSQLVKNSSTSSVRPRLLHVLPQLTEEQFEGLAAASEAVAADAEDMMRCGTLLVEVGEMWRRSPCFRTMLACRAHGWGMTPPAASKSSSGVGRFSREAWHEVEALNQEQSGCIGKGSSPSQQGSYPKNSSSRGLLYKYMNALGDRYLSAGTCCKNVWARIHILSEMLREVLLCAPGPERFEWTELGYNERGNLSSPDEAAAPGWPDWLDWSPTPLGIDLIHFQGSSGAMTGSSGSGSGAMTGSIGSGSGAMTGSSGCGSDFHVVGGQVSAVFEEAGLLVMSGGSKSEDSSAAKCIHPLLSFRKAEELLGRTSMVESYHRVAQARISLPALLATIPGTFPQLQQSSYIVQLETSPGQGQLRVCFNPKCAFLAKRMNPPADGFGSNNMLVAGYIWSKEPYEPQVTL</sequence>
<feature type="region of interest" description="Disordered" evidence="1">
    <location>
        <begin position="278"/>
        <end position="318"/>
    </location>
</feature>
<evidence type="ECO:0000256" key="1">
    <source>
        <dbReference type="SAM" id="MobiDB-lite"/>
    </source>
</evidence>
<evidence type="ECO:0000313" key="2">
    <source>
        <dbReference type="EMBL" id="GAX78509.1"/>
    </source>
</evidence>
<feature type="compositionally biased region" description="Low complexity" evidence="1">
    <location>
        <begin position="1257"/>
        <end position="1270"/>
    </location>
</feature>
<feature type="compositionally biased region" description="Basic and acidic residues" evidence="1">
    <location>
        <begin position="1001"/>
        <end position="1011"/>
    </location>
</feature>
<reference evidence="2 3" key="1">
    <citation type="submission" date="2017-08" db="EMBL/GenBank/DDBJ databases">
        <title>Acidophilic green algal genome provides insights into adaptation to an acidic environment.</title>
        <authorList>
            <person name="Hirooka S."/>
            <person name="Hirose Y."/>
            <person name="Kanesaki Y."/>
            <person name="Higuchi S."/>
            <person name="Fujiwara T."/>
            <person name="Onuma R."/>
            <person name="Era A."/>
            <person name="Ohbayashi R."/>
            <person name="Uzuka A."/>
            <person name="Nozaki H."/>
            <person name="Yoshikawa H."/>
            <person name="Miyagishima S.Y."/>
        </authorList>
    </citation>
    <scope>NUCLEOTIDE SEQUENCE [LARGE SCALE GENOMIC DNA]</scope>
    <source>
        <strain evidence="2 3">NIES-2499</strain>
    </source>
</reference>
<feature type="region of interest" description="Disordered" evidence="1">
    <location>
        <begin position="1250"/>
        <end position="1270"/>
    </location>
</feature>
<accession>A0A250X6G0</accession>
<organism evidence="2 3">
    <name type="scientific">Chlamydomonas eustigma</name>
    <dbReference type="NCBI Taxonomy" id="1157962"/>
    <lineage>
        <taxon>Eukaryota</taxon>
        <taxon>Viridiplantae</taxon>
        <taxon>Chlorophyta</taxon>
        <taxon>core chlorophytes</taxon>
        <taxon>Chlorophyceae</taxon>
        <taxon>CS clade</taxon>
        <taxon>Chlamydomonadales</taxon>
        <taxon>Chlamydomonadaceae</taxon>
        <taxon>Chlamydomonas</taxon>
    </lineage>
</organism>
<feature type="region of interest" description="Disordered" evidence="1">
    <location>
        <begin position="918"/>
        <end position="947"/>
    </location>
</feature>
<feature type="compositionally biased region" description="Polar residues" evidence="1">
    <location>
        <begin position="305"/>
        <end position="318"/>
    </location>
</feature>
<protein>
    <submittedName>
        <fullName evidence="2">Uncharacterized protein</fullName>
    </submittedName>
</protein>
<gene>
    <name evidence="2" type="ORF">CEUSTIGMA_g5948.t1</name>
</gene>
<keyword evidence="3" id="KW-1185">Reference proteome</keyword>
<feature type="region of interest" description="Disordered" evidence="1">
    <location>
        <begin position="1216"/>
        <end position="1236"/>
    </location>
</feature>
<evidence type="ECO:0000313" key="3">
    <source>
        <dbReference type="Proteomes" id="UP000232323"/>
    </source>
</evidence>
<comment type="caution">
    <text evidence="2">The sequence shown here is derived from an EMBL/GenBank/DDBJ whole genome shotgun (WGS) entry which is preliminary data.</text>
</comment>
<proteinExistence type="predicted"/>